<dbReference type="CDD" id="cd01647">
    <property type="entry name" value="RT_LTR"/>
    <property type="match status" value="1"/>
</dbReference>
<evidence type="ECO:0000256" key="5">
    <source>
        <dbReference type="ARBA" id="ARBA00022750"/>
    </source>
</evidence>
<dbReference type="PANTHER" id="PTHR33064:SF37">
    <property type="entry name" value="RIBONUCLEASE H"/>
    <property type="match status" value="1"/>
</dbReference>
<feature type="domain" description="Reverse transcriptase RNase H-like" evidence="12">
    <location>
        <begin position="620"/>
        <end position="716"/>
    </location>
</feature>
<feature type="compositionally biased region" description="Polar residues" evidence="10">
    <location>
        <begin position="808"/>
        <end position="852"/>
    </location>
</feature>
<dbReference type="Gene3D" id="3.30.70.270">
    <property type="match status" value="2"/>
</dbReference>
<evidence type="ECO:0000256" key="1">
    <source>
        <dbReference type="ARBA" id="ARBA00022670"/>
    </source>
</evidence>
<dbReference type="InterPro" id="IPR043502">
    <property type="entry name" value="DNA/RNA_pol_sf"/>
</dbReference>
<evidence type="ECO:0000256" key="2">
    <source>
        <dbReference type="ARBA" id="ARBA00022679"/>
    </source>
</evidence>
<feature type="coiled-coil region" evidence="9">
    <location>
        <begin position="704"/>
        <end position="748"/>
    </location>
</feature>
<keyword evidence="6" id="KW-0255">Endonuclease</keyword>
<dbReference type="AlphaFoldDB" id="A0AAW2KTG4"/>
<dbReference type="InterPro" id="IPR041373">
    <property type="entry name" value="RT_RNaseH"/>
</dbReference>
<dbReference type="GO" id="GO:0004519">
    <property type="term" value="F:endonuclease activity"/>
    <property type="evidence" value="ECO:0007669"/>
    <property type="project" value="UniProtKB-KW"/>
</dbReference>
<dbReference type="Pfam" id="PF01107">
    <property type="entry name" value="MP"/>
    <property type="match status" value="1"/>
</dbReference>
<evidence type="ECO:0000259" key="11">
    <source>
        <dbReference type="Pfam" id="PF00078"/>
    </source>
</evidence>
<dbReference type="InterPro" id="IPR000477">
    <property type="entry name" value="RT_dom"/>
</dbReference>
<evidence type="ECO:0000313" key="13">
    <source>
        <dbReference type="EMBL" id="KAL0309340.1"/>
    </source>
</evidence>
<dbReference type="GO" id="GO:0004190">
    <property type="term" value="F:aspartic-type endopeptidase activity"/>
    <property type="evidence" value="ECO:0007669"/>
    <property type="project" value="UniProtKB-KW"/>
</dbReference>
<feature type="region of interest" description="Disordered" evidence="10">
    <location>
        <begin position="806"/>
        <end position="861"/>
    </location>
</feature>
<gene>
    <name evidence="13" type="ORF">Sradi_5876300</name>
</gene>
<proteinExistence type="predicted"/>
<evidence type="ECO:0000256" key="7">
    <source>
        <dbReference type="ARBA" id="ARBA00022801"/>
    </source>
</evidence>
<dbReference type="Pfam" id="PF17917">
    <property type="entry name" value="RT_RNaseH"/>
    <property type="match status" value="1"/>
</dbReference>
<dbReference type="PANTHER" id="PTHR33064">
    <property type="entry name" value="POL PROTEIN"/>
    <property type="match status" value="1"/>
</dbReference>
<evidence type="ECO:0000256" key="8">
    <source>
        <dbReference type="ARBA" id="ARBA00022918"/>
    </source>
</evidence>
<keyword evidence="5" id="KW-0064">Aspartyl protease</keyword>
<dbReference type="Gene3D" id="3.10.10.10">
    <property type="entry name" value="HIV Type 1 Reverse Transcriptase, subunit A, domain 1"/>
    <property type="match status" value="1"/>
</dbReference>
<evidence type="ECO:0000256" key="4">
    <source>
        <dbReference type="ARBA" id="ARBA00022722"/>
    </source>
</evidence>
<evidence type="ECO:0000256" key="10">
    <source>
        <dbReference type="SAM" id="MobiDB-lite"/>
    </source>
</evidence>
<keyword evidence="4" id="KW-0540">Nuclease</keyword>
<dbReference type="GO" id="GO:0003964">
    <property type="term" value="F:RNA-directed DNA polymerase activity"/>
    <property type="evidence" value="ECO:0007669"/>
    <property type="project" value="UniProtKB-KW"/>
</dbReference>
<accession>A0AAW2KTG4</accession>
<evidence type="ECO:0000259" key="12">
    <source>
        <dbReference type="Pfam" id="PF17917"/>
    </source>
</evidence>
<protein>
    <submittedName>
        <fullName evidence="13">Enzymatic polyprotein</fullName>
    </submittedName>
</protein>
<feature type="domain" description="Reverse transcriptase" evidence="11">
    <location>
        <begin position="423"/>
        <end position="525"/>
    </location>
</feature>
<keyword evidence="2" id="KW-0808">Transferase</keyword>
<dbReference type="Pfam" id="PF00078">
    <property type="entry name" value="RVT_1"/>
    <property type="match status" value="1"/>
</dbReference>
<organism evidence="13">
    <name type="scientific">Sesamum radiatum</name>
    <name type="common">Black benniseed</name>
    <dbReference type="NCBI Taxonomy" id="300843"/>
    <lineage>
        <taxon>Eukaryota</taxon>
        <taxon>Viridiplantae</taxon>
        <taxon>Streptophyta</taxon>
        <taxon>Embryophyta</taxon>
        <taxon>Tracheophyta</taxon>
        <taxon>Spermatophyta</taxon>
        <taxon>Magnoliopsida</taxon>
        <taxon>eudicotyledons</taxon>
        <taxon>Gunneridae</taxon>
        <taxon>Pentapetalae</taxon>
        <taxon>asterids</taxon>
        <taxon>lamiids</taxon>
        <taxon>Lamiales</taxon>
        <taxon>Pedaliaceae</taxon>
        <taxon>Sesamum</taxon>
    </lineage>
</organism>
<evidence type="ECO:0000256" key="6">
    <source>
        <dbReference type="ARBA" id="ARBA00022759"/>
    </source>
</evidence>
<dbReference type="EMBL" id="JACGWJ010000027">
    <property type="protein sequence ID" value="KAL0309340.1"/>
    <property type="molecule type" value="Genomic_DNA"/>
</dbReference>
<dbReference type="FunFam" id="3.30.70.270:FF:000003">
    <property type="entry name" value="Transposon Ty3-G Gag-Pol polyprotein"/>
    <property type="match status" value="1"/>
</dbReference>
<dbReference type="GO" id="GO:0006508">
    <property type="term" value="P:proteolysis"/>
    <property type="evidence" value="ECO:0007669"/>
    <property type="project" value="UniProtKB-KW"/>
</dbReference>
<evidence type="ECO:0000256" key="3">
    <source>
        <dbReference type="ARBA" id="ARBA00022695"/>
    </source>
</evidence>
<dbReference type="SUPFAM" id="SSF56672">
    <property type="entry name" value="DNA/RNA polymerases"/>
    <property type="match status" value="1"/>
</dbReference>
<keyword evidence="3" id="KW-0548">Nucleotidyltransferase</keyword>
<keyword evidence="8" id="KW-0695">RNA-directed DNA polymerase</keyword>
<keyword evidence="7" id="KW-0378">Hydrolase</keyword>
<dbReference type="InterPro" id="IPR051320">
    <property type="entry name" value="Viral_Replic_Matur_Polypro"/>
</dbReference>
<reference evidence="13" key="2">
    <citation type="journal article" date="2024" name="Plant">
        <title>Genomic evolution and insights into agronomic trait innovations of Sesamum species.</title>
        <authorList>
            <person name="Miao H."/>
            <person name="Wang L."/>
            <person name="Qu L."/>
            <person name="Liu H."/>
            <person name="Sun Y."/>
            <person name="Le M."/>
            <person name="Wang Q."/>
            <person name="Wei S."/>
            <person name="Zheng Y."/>
            <person name="Lin W."/>
            <person name="Duan Y."/>
            <person name="Cao H."/>
            <person name="Xiong S."/>
            <person name="Wang X."/>
            <person name="Wei L."/>
            <person name="Li C."/>
            <person name="Ma Q."/>
            <person name="Ju M."/>
            <person name="Zhao R."/>
            <person name="Li G."/>
            <person name="Mu C."/>
            <person name="Tian Q."/>
            <person name="Mei H."/>
            <person name="Zhang T."/>
            <person name="Gao T."/>
            <person name="Zhang H."/>
        </authorList>
    </citation>
    <scope>NUCLEOTIDE SEQUENCE</scope>
    <source>
        <strain evidence="13">G02</strain>
    </source>
</reference>
<sequence length="1187" mass="135705">MTVSNKTMERIMRQDSNLSPYDGFRIGGIGKVLNQIGLNQRKHHIIYKVSSGEFAIPMEFTGNVMEMQLIPKEEILEELSRLREEIAVTMKWIHIGTIEVVIKATFKEGIDSEIHLSIMDRRINNLRDGCLGTMIGNLKEYIEIPRIFKEFAKVMAPDPIRIPRIGGVDIVIKDHPVLDRTMSSRIEYSSRMSFSEDRIMSYKGKEKDLARVLTPQEIRQPVIGRYEGMLEIAGLEFIVAGIAGRENGSMTLGLSFLEDHKPWGRKGNEYFAAYIDSGSGICIAKPGVFPKEARETLPVIAGRDFSQKILILNTGIREAKIMIGGAFGMPWFRVKTPPIYFHDTGADILLENFSENPLAWWDRNKIEATLKIKEECKYEYVRYKSIQMNMKDKKDMQIIIKEHINLGLIEPGISAYSSPGFLIKMESESKKFTAFSTPQGQYIWNVLPMGLANAPQIFQRKMDNLFKDYFEFMFVYIDDILIASKNMKEHIKHLEIFSDACYKEGLVLSEKKATIAVNKIEFLGILIDETGIELQEHIVEKIRNFPDILKDKKQLQSFLGVVNFAGIFIKDLAKYRKDFRPLLKETESAKWKWEEIHTQRVRELKQVCNNLPKLAIPQDEDELVVYTDANDYRWAAVLMKKTTTGEEPCRYTGGLFTEQQAQVWHINEKEFFAVWKAFKKWPLFLLAKEFTLKVDNTNVKAFLKNKLESKIEKAQMEASEANSIMLRLRHLRENLEELNNKFGRLAVNAQVAGQIQRADLDTVQIAIRTTMVASTSLWNDLQEPIRKASSSEMTNELKKHDIKHALRVQNSRPVAADSSTACTRPSSDSSETATNESQGVKNSDDSSQPSTSGDKEGEISLRPMTGTFKANTNELSSSSSSAWQVYQRMWEKLISRKGVNPSKTIIETSGKYNRVWMMEGSKPEEVREWYEFGALASVHTMSPSFPKISKLPEWISGAVYDSLQNNPHLKRGDILELKFISAAPEMAGKGSHPAFHFIKLQRPDMVAFNRIKATTEEAPLVSAISEEDISTRRAWGLWVCLTEMDKVKYPFKIFSNKVNGSFLLNSMTGKSTEFAESMFEKKRMLIWENKLPATEVTRMKACNMLHVGQWHNHVCPCCEKQEKPLFETKIGVTQKKPEPKPDKAAVVWLEEVRKTEDLGYPESRRSNQGMTLWKLNIYRSMLGQTRA</sequence>
<dbReference type="InterPro" id="IPR043128">
    <property type="entry name" value="Rev_trsase/Diguanyl_cyclase"/>
</dbReference>
<reference evidence="13" key="1">
    <citation type="submission" date="2020-06" db="EMBL/GenBank/DDBJ databases">
        <authorList>
            <person name="Li T."/>
            <person name="Hu X."/>
            <person name="Zhang T."/>
            <person name="Song X."/>
            <person name="Zhang H."/>
            <person name="Dai N."/>
            <person name="Sheng W."/>
            <person name="Hou X."/>
            <person name="Wei L."/>
        </authorList>
    </citation>
    <scope>NUCLEOTIDE SEQUENCE</scope>
    <source>
        <strain evidence="13">G02</strain>
        <tissue evidence="13">Leaf</tissue>
    </source>
</reference>
<keyword evidence="1" id="KW-0645">Protease</keyword>
<evidence type="ECO:0000256" key="9">
    <source>
        <dbReference type="SAM" id="Coils"/>
    </source>
</evidence>
<keyword evidence="9" id="KW-0175">Coiled coil</keyword>
<comment type="caution">
    <text evidence="13">The sequence shown here is derived from an EMBL/GenBank/DDBJ whole genome shotgun (WGS) entry which is preliminary data.</text>
</comment>
<name>A0AAW2KTG4_SESRA</name>
<dbReference type="InterPro" id="IPR028919">
    <property type="entry name" value="Viral_movement"/>
</dbReference>